<name>A0A3P8WE88_CYNSE</name>
<reference evidence="1" key="2">
    <citation type="submission" date="2025-08" db="UniProtKB">
        <authorList>
            <consortium name="Ensembl"/>
        </authorList>
    </citation>
    <scope>IDENTIFICATION</scope>
</reference>
<keyword evidence="2" id="KW-1185">Reference proteome</keyword>
<dbReference type="Proteomes" id="UP000265120">
    <property type="component" value="Chromosome 1"/>
</dbReference>
<organism evidence="1 2">
    <name type="scientific">Cynoglossus semilaevis</name>
    <name type="common">Tongue sole</name>
    <dbReference type="NCBI Taxonomy" id="244447"/>
    <lineage>
        <taxon>Eukaryota</taxon>
        <taxon>Metazoa</taxon>
        <taxon>Chordata</taxon>
        <taxon>Craniata</taxon>
        <taxon>Vertebrata</taxon>
        <taxon>Euteleostomi</taxon>
        <taxon>Actinopterygii</taxon>
        <taxon>Neopterygii</taxon>
        <taxon>Teleostei</taxon>
        <taxon>Neoteleostei</taxon>
        <taxon>Acanthomorphata</taxon>
        <taxon>Carangaria</taxon>
        <taxon>Pleuronectiformes</taxon>
        <taxon>Pleuronectoidei</taxon>
        <taxon>Cynoglossidae</taxon>
        <taxon>Cynoglossinae</taxon>
        <taxon>Cynoglossus</taxon>
    </lineage>
</organism>
<evidence type="ECO:0000313" key="2">
    <source>
        <dbReference type="Proteomes" id="UP000265120"/>
    </source>
</evidence>
<dbReference type="AlphaFoldDB" id="A0A3P8WE88"/>
<proteinExistence type="predicted"/>
<accession>A0A3P8WE88</accession>
<dbReference type="Ensembl" id="ENSCSET00000026125.1">
    <property type="protein sequence ID" value="ENSCSEP00000025788.1"/>
    <property type="gene ID" value="ENSCSEG00000016473.1"/>
</dbReference>
<reference evidence="1 2" key="1">
    <citation type="journal article" date="2014" name="Nat. Genet.">
        <title>Whole-genome sequence of a flatfish provides insights into ZW sex chromosome evolution and adaptation to a benthic lifestyle.</title>
        <authorList>
            <person name="Chen S."/>
            <person name="Zhang G."/>
            <person name="Shao C."/>
            <person name="Huang Q."/>
            <person name="Liu G."/>
            <person name="Zhang P."/>
            <person name="Song W."/>
            <person name="An N."/>
            <person name="Chalopin D."/>
            <person name="Volff J.N."/>
            <person name="Hong Y."/>
            <person name="Li Q."/>
            <person name="Sha Z."/>
            <person name="Zhou H."/>
            <person name="Xie M."/>
            <person name="Yu Q."/>
            <person name="Liu Y."/>
            <person name="Xiang H."/>
            <person name="Wang N."/>
            <person name="Wu K."/>
            <person name="Yang C."/>
            <person name="Zhou Q."/>
            <person name="Liao X."/>
            <person name="Yang L."/>
            <person name="Hu Q."/>
            <person name="Zhang J."/>
            <person name="Meng L."/>
            <person name="Jin L."/>
            <person name="Tian Y."/>
            <person name="Lian J."/>
            <person name="Yang J."/>
            <person name="Miao G."/>
            <person name="Liu S."/>
            <person name="Liang Z."/>
            <person name="Yan F."/>
            <person name="Li Y."/>
            <person name="Sun B."/>
            <person name="Zhang H."/>
            <person name="Zhang J."/>
            <person name="Zhu Y."/>
            <person name="Du M."/>
            <person name="Zhao Y."/>
            <person name="Schartl M."/>
            <person name="Tang Q."/>
            <person name="Wang J."/>
        </authorList>
    </citation>
    <scope>NUCLEOTIDE SEQUENCE</scope>
</reference>
<protein>
    <submittedName>
        <fullName evidence="1">Uncharacterized protein</fullName>
    </submittedName>
</protein>
<dbReference type="InParanoid" id="A0A3P8WE88"/>
<sequence length="107" mass="11568">MFIILTVSFTCTSPDTPPLNTHGSDSIPEDCFDLFFSPSCPPVSPLSLVGDDGGELEFSGKTGSLATTLVTLNVEGLSGVLHLTDDAVEERWSARELCLPKTHRYYC</sequence>
<reference evidence="1" key="3">
    <citation type="submission" date="2025-09" db="UniProtKB">
        <authorList>
            <consortium name="Ensembl"/>
        </authorList>
    </citation>
    <scope>IDENTIFICATION</scope>
</reference>
<evidence type="ECO:0000313" key="1">
    <source>
        <dbReference type="Ensembl" id="ENSCSEP00000025788.1"/>
    </source>
</evidence>